<keyword evidence="9" id="KW-1185">Reference proteome</keyword>
<dbReference type="GO" id="GO:0009055">
    <property type="term" value="F:electron transfer activity"/>
    <property type="evidence" value="ECO:0007669"/>
    <property type="project" value="InterPro"/>
</dbReference>
<keyword evidence="2 6" id="KW-0349">Heme</keyword>
<gene>
    <name evidence="8" type="ORF">GCM10011517_17600</name>
</gene>
<evidence type="ECO:0000313" key="9">
    <source>
        <dbReference type="Proteomes" id="UP000606730"/>
    </source>
</evidence>
<keyword evidence="3 6" id="KW-0479">Metal-binding</keyword>
<dbReference type="PRINTS" id="PR00604">
    <property type="entry name" value="CYTCHRMECIAB"/>
</dbReference>
<dbReference type="InterPro" id="IPR002327">
    <property type="entry name" value="Cyt_c_1A/1B"/>
</dbReference>
<sequence>MFDTMNLTKVVLGFCGTFLVFLLGGWAAELIYHTGGGHGGEEHAQGYKIEVEESAGGEAEVEVAFADVLASADAGKGEKVFGKCKACHKLEDGANATGPHLFGVVDRAVGSAAGYGYSGSLVAVADVWSADNLNAFLENPKKFAPGTTMGFSGLKKIEDRANLVAYLQSIGG</sequence>
<keyword evidence="4" id="KW-0249">Electron transport</keyword>
<evidence type="ECO:0000256" key="2">
    <source>
        <dbReference type="ARBA" id="ARBA00022617"/>
    </source>
</evidence>
<comment type="caution">
    <text evidence="8">The sequence shown here is derived from an EMBL/GenBank/DDBJ whole genome shotgun (WGS) entry which is preliminary data.</text>
</comment>
<accession>A0A917EIV3</accession>
<name>A0A917EIV3_9RHOB</name>
<evidence type="ECO:0000259" key="7">
    <source>
        <dbReference type="PROSITE" id="PS51007"/>
    </source>
</evidence>
<evidence type="ECO:0000256" key="1">
    <source>
        <dbReference type="ARBA" id="ARBA00022448"/>
    </source>
</evidence>
<evidence type="ECO:0000256" key="3">
    <source>
        <dbReference type="ARBA" id="ARBA00022723"/>
    </source>
</evidence>
<dbReference type="Pfam" id="PF00034">
    <property type="entry name" value="Cytochrom_C"/>
    <property type="match status" value="1"/>
</dbReference>
<dbReference type="PANTHER" id="PTHR11961">
    <property type="entry name" value="CYTOCHROME C"/>
    <property type="match status" value="1"/>
</dbReference>
<evidence type="ECO:0000256" key="5">
    <source>
        <dbReference type="ARBA" id="ARBA00023004"/>
    </source>
</evidence>
<evidence type="ECO:0000313" key="8">
    <source>
        <dbReference type="EMBL" id="GGE50290.1"/>
    </source>
</evidence>
<keyword evidence="5 6" id="KW-0408">Iron</keyword>
<evidence type="ECO:0000256" key="6">
    <source>
        <dbReference type="PROSITE-ProRule" id="PRU00433"/>
    </source>
</evidence>
<dbReference type="RefSeq" id="WP_095595044.1">
    <property type="nucleotide sequence ID" value="NZ_BMKN01000002.1"/>
</dbReference>
<dbReference type="AlphaFoldDB" id="A0A917EIV3"/>
<dbReference type="Gene3D" id="1.10.760.10">
    <property type="entry name" value="Cytochrome c-like domain"/>
    <property type="match status" value="1"/>
</dbReference>
<organism evidence="8 9">
    <name type="scientific">Actibacterium pelagium</name>
    <dbReference type="NCBI Taxonomy" id="2029103"/>
    <lineage>
        <taxon>Bacteria</taxon>
        <taxon>Pseudomonadati</taxon>
        <taxon>Pseudomonadota</taxon>
        <taxon>Alphaproteobacteria</taxon>
        <taxon>Rhodobacterales</taxon>
        <taxon>Roseobacteraceae</taxon>
        <taxon>Actibacterium</taxon>
    </lineage>
</organism>
<dbReference type="EMBL" id="BMKN01000002">
    <property type="protein sequence ID" value="GGE50290.1"/>
    <property type="molecule type" value="Genomic_DNA"/>
</dbReference>
<dbReference type="OrthoDB" id="9805828at2"/>
<dbReference type="InterPro" id="IPR009056">
    <property type="entry name" value="Cyt_c-like_dom"/>
</dbReference>
<evidence type="ECO:0000256" key="4">
    <source>
        <dbReference type="ARBA" id="ARBA00022982"/>
    </source>
</evidence>
<dbReference type="SUPFAM" id="SSF46626">
    <property type="entry name" value="Cytochrome c"/>
    <property type="match status" value="1"/>
</dbReference>
<feature type="domain" description="Cytochrome c" evidence="7">
    <location>
        <begin position="72"/>
        <end position="171"/>
    </location>
</feature>
<reference evidence="8" key="1">
    <citation type="journal article" date="2014" name="Int. J. Syst. Evol. Microbiol.">
        <title>Complete genome sequence of Corynebacterium casei LMG S-19264T (=DSM 44701T), isolated from a smear-ripened cheese.</title>
        <authorList>
            <consortium name="US DOE Joint Genome Institute (JGI-PGF)"/>
            <person name="Walter F."/>
            <person name="Albersmeier A."/>
            <person name="Kalinowski J."/>
            <person name="Ruckert C."/>
        </authorList>
    </citation>
    <scope>NUCLEOTIDE SEQUENCE</scope>
    <source>
        <strain evidence="8">CGMCC 1.16012</strain>
    </source>
</reference>
<dbReference type="GO" id="GO:0046872">
    <property type="term" value="F:metal ion binding"/>
    <property type="evidence" value="ECO:0007669"/>
    <property type="project" value="UniProtKB-KW"/>
</dbReference>
<reference evidence="8" key="2">
    <citation type="submission" date="2020-09" db="EMBL/GenBank/DDBJ databases">
        <authorList>
            <person name="Sun Q."/>
            <person name="Zhou Y."/>
        </authorList>
    </citation>
    <scope>NUCLEOTIDE SEQUENCE</scope>
    <source>
        <strain evidence="8">CGMCC 1.16012</strain>
    </source>
</reference>
<keyword evidence="1" id="KW-0813">Transport</keyword>
<proteinExistence type="predicted"/>
<dbReference type="PROSITE" id="PS51007">
    <property type="entry name" value="CYTC"/>
    <property type="match status" value="1"/>
</dbReference>
<dbReference type="InterPro" id="IPR036909">
    <property type="entry name" value="Cyt_c-like_dom_sf"/>
</dbReference>
<dbReference type="Proteomes" id="UP000606730">
    <property type="component" value="Unassembled WGS sequence"/>
</dbReference>
<protein>
    <submittedName>
        <fullName evidence="8">Cytochrome c</fullName>
    </submittedName>
</protein>
<dbReference type="GO" id="GO:0020037">
    <property type="term" value="F:heme binding"/>
    <property type="evidence" value="ECO:0007669"/>
    <property type="project" value="InterPro"/>
</dbReference>